<feature type="domain" description="Transglutaminase-like" evidence="2">
    <location>
        <begin position="275"/>
        <end position="382"/>
    </location>
</feature>
<protein>
    <submittedName>
        <fullName evidence="4">Transglutaminase-like superfamily protein</fullName>
    </submittedName>
</protein>
<dbReference type="AlphaFoldDB" id="A0A1I0N8Z2"/>
<keyword evidence="5" id="KW-1185">Reference proteome</keyword>
<dbReference type="SUPFAM" id="SSF54001">
    <property type="entry name" value="Cysteine proteinases"/>
    <property type="match status" value="1"/>
</dbReference>
<reference evidence="5" key="1">
    <citation type="submission" date="2016-10" db="EMBL/GenBank/DDBJ databases">
        <authorList>
            <person name="Varghese N."/>
            <person name="Submissions S."/>
        </authorList>
    </citation>
    <scope>NUCLEOTIDE SEQUENCE [LARGE SCALE GENOMIC DNA]</scope>
    <source>
        <strain evidence="5">CGMCC 1.12402</strain>
    </source>
</reference>
<dbReference type="Pfam" id="PF12969">
    <property type="entry name" value="DUF3857"/>
    <property type="match status" value="1"/>
</dbReference>
<organism evidence="4 5">
    <name type="scientific">Roseivirga pacifica</name>
    <dbReference type="NCBI Taxonomy" id="1267423"/>
    <lineage>
        <taxon>Bacteria</taxon>
        <taxon>Pseudomonadati</taxon>
        <taxon>Bacteroidota</taxon>
        <taxon>Cytophagia</taxon>
        <taxon>Cytophagales</taxon>
        <taxon>Roseivirgaceae</taxon>
        <taxon>Roseivirga</taxon>
    </lineage>
</organism>
<feature type="signal peptide" evidence="1">
    <location>
        <begin position="1"/>
        <end position="20"/>
    </location>
</feature>
<accession>A0A1I0N8Z2</accession>
<dbReference type="Gene3D" id="3.10.620.30">
    <property type="match status" value="1"/>
</dbReference>
<dbReference type="Proteomes" id="UP000199437">
    <property type="component" value="Unassembled WGS sequence"/>
</dbReference>
<dbReference type="Gene3D" id="2.60.40.3140">
    <property type="match status" value="1"/>
</dbReference>
<gene>
    <name evidence="4" type="ORF">SAMN05216290_1001</name>
</gene>
<dbReference type="InterPro" id="IPR002931">
    <property type="entry name" value="Transglutaminase-like"/>
</dbReference>
<evidence type="ECO:0000313" key="5">
    <source>
        <dbReference type="Proteomes" id="UP000199437"/>
    </source>
</evidence>
<evidence type="ECO:0000259" key="2">
    <source>
        <dbReference type="Pfam" id="PF01841"/>
    </source>
</evidence>
<evidence type="ECO:0000313" key="4">
    <source>
        <dbReference type="EMBL" id="SEV97379.1"/>
    </source>
</evidence>
<dbReference type="STRING" id="1267423.SAMN05216290_1001"/>
<evidence type="ECO:0000256" key="1">
    <source>
        <dbReference type="SAM" id="SignalP"/>
    </source>
</evidence>
<feature type="domain" description="DUF3857" evidence="3">
    <location>
        <begin position="54"/>
        <end position="211"/>
    </location>
</feature>
<evidence type="ECO:0000259" key="3">
    <source>
        <dbReference type="Pfam" id="PF12969"/>
    </source>
</evidence>
<dbReference type="RefSeq" id="WP_090257416.1">
    <property type="nucleotide sequence ID" value="NZ_RBHZ01000001.1"/>
</dbReference>
<dbReference type="Gene3D" id="2.60.120.1130">
    <property type="match status" value="1"/>
</dbReference>
<dbReference type="InterPro" id="IPR038765">
    <property type="entry name" value="Papain-like_cys_pep_sf"/>
</dbReference>
<dbReference type="InterPro" id="IPR024618">
    <property type="entry name" value="DUF3857"/>
</dbReference>
<dbReference type="Pfam" id="PF01841">
    <property type="entry name" value="Transglut_core"/>
    <property type="match status" value="1"/>
</dbReference>
<name>A0A1I0N8Z2_9BACT</name>
<feature type="chain" id="PRO_5011514794" evidence="1">
    <location>
        <begin position="21"/>
        <end position="634"/>
    </location>
</feature>
<keyword evidence="1" id="KW-0732">Signal</keyword>
<dbReference type="OrthoDB" id="8595007at2"/>
<sequence>MRALKLLLLVLISKSLFGQAYNIELIEPALRKGADAIIRDSQQEFEIHDFSAATYSVKKAITIFNEDARDLAVFYQTYTGLRKIKKVEIAYYDKNGERLDKVKNSEIEDVNITSSSSLYDDNKVKYYAPPAYEYPFTVEYSFEYDYQSMLYFPEFKPEVFERVGIEVSSYTLRKPKNYEVKYHLLNDVGEPEMSSEEGMDVLRWEVSSRKPKEQEYRGKSIAKLSPHVLLAPTEFAMEGYEGNLKDWNTFGKWLGALNKGRDALSDGTKQEINALVENVASEREKVRLIYEYMQSKTRYVSIQLGIGGFQPFTAQEVIDTGYGDCKALTNYTYSLLKHAGISSNYVAIYGGAGADAIESDFASTQFNHVILAVPMEQDTVWLECTSQVAPFNFLGSFTDNRYGLMVTEDGGVLVKTPKYKAEDSRQSRVINITLSENGDAEVVASTEFTGKQYGQNYWRATEGESDMRKYLLKTIDLPTFNLGSFEYEDIRSAESPVLKETISLNIPKFASKSGSRLFLNPNVLNRISVSPPKDSDRVSPILMDFGYYDIDTVNLSIPESFRMEFEMEPVSIESEFGSYKLEYSFDNETSTLQFIREIKVNEGVFEAQLYEDFRSFMRDVSKHDRGKIVLSSGT</sequence>
<proteinExistence type="predicted"/>
<dbReference type="EMBL" id="FOIR01000001">
    <property type="protein sequence ID" value="SEV97379.1"/>
    <property type="molecule type" value="Genomic_DNA"/>
</dbReference>